<evidence type="ECO:0000313" key="8">
    <source>
        <dbReference type="Proteomes" id="UP000242930"/>
    </source>
</evidence>
<gene>
    <name evidence="7" type="ORF">SAMN05216201_10351</name>
</gene>
<evidence type="ECO:0000256" key="5">
    <source>
        <dbReference type="ARBA" id="ARBA00023002"/>
    </source>
</evidence>
<dbReference type="InterPro" id="IPR013785">
    <property type="entry name" value="Aldolase_TIM"/>
</dbReference>
<keyword evidence="5" id="KW-0560">Oxidoreductase</keyword>
<evidence type="ECO:0000256" key="3">
    <source>
        <dbReference type="ARBA" id="ARBA00022643"/>
    </source>
</evidence>
<dbReference type="OrthoDB" id="8523426at2"/>
<evidence type="ECO:0000256" key="1">
    <source>
        <dbReference type="ARBA" id="ARBA00001917"/>
    </source>
</evidence>
<evidence type="ECO:0000259" key="6">
    <source>
        <dbReference type="Pfam" id="PF00724"/>
    </source>
</evidence>
<dbReference type="RefSeq" id="WP_090307532.1">
    <property type="nucleotide sequence ID" value="NZ_FNZE01000003.1"/>
</dbReference>
<keyword evidence="8" id="KW-1185">Reference proteome</keyword>
<dbReference type="InterPro" id="IPR044152">
    <property type="entry name" value="YqjM-like"/>
</dbReference>
<protein>
    <submittedName>
        <fullName evidence="7">2,4-dienoyl-CoA reductase</fullName>
    </submittedName>
</protein>
<dbReference type="InterPro" id="IPR001155">
    <property type="entry name" value="OxRdtase_FMN_N"/>
</dbReference>
<dbReference type="Pfam" id="PF00724">
    <property type="entry name" value="Oxidored_FMN"/>
    <property type="match status" value="1"/>
</dbReference>
<dbReference type="GO" id="GO:0003959">
    <property type="term" value="F:NADPH dehydrogenase activity"/>
    <property type="evidence" value="ECO:0007669"/>
    <property type="project" value="InterPro"/>
</dbReference>
<dbReference type="Proteomes" id="UP000242930">
    <property type="component" value="Unassembled WGS sequence"/>
</dbReference>
<dbReference type="Gene3D" id="3.20.20.70">
    <property type="entry name" value="Aldolase class I"/>
    <property type="match status" value="1"/>
</dbReference>
<comment type="cofactor">
    <cofactor evidence="1">
        <name>FMN</name>
        <dbReference type="ChEBI" id="CHEBI:58210"/>
    </cofactor>
</comment>
<evidence type="ECO:0000256" key="4">
    <source>
        <dbReference type="ARBA" id="ARBA00022857"/>
    </source>
</evidence>
<evidence type="ECO:0000256" key="2">
    <source>
        <dbReference type="ARBA" id="ARBA00022630"/>
    </source>
</evidence>
<dbReference type="AlphaFoldDB" id="A0A1H6UPQ3"/>
<dbReference type="GO" id="GO:0050661">
    <property type="term" value="F:NADP binding"/>
    <property type="evidence" value="ECO:0007669"/>
    <property type="project" value="InterPro"/>
</dbReference>
<name>A0A1H6UPQ3_9PSED</name>
<dbReference type="CDD" id="cd02932">
    <property type="entry name" value="OYE_YqiM_FMN"/>
    <property type="match status" value="1"/>
</dbReference>
<reference evidence="8" key="1">
    <citation type="submission" date="2016-10" db="EMBL/GenBank/DDBJ databases">
        <authorList>
            <person name="Varghese N."/>
            <person name="Submissions S."/>
        </authorList>
    </citation>
    <scope>NUCLEOTIDE SEQUENCE [LARGE SCALE GENOMIC DNA]</scope>
    <source>
        <strain evidence="8">LMG 25967</strain>
    </source>
</reference>
<dbReference type="STRING" id="915471.SAMN05216201_10351"/>
<keyword evidence="2" id="KW-0285">Flavoprotein</keyword>
<dbReference type="PANTHER" id="PTHR43303">
    <property type="entry name" value="NADPH DEHYDROGENASE C23G7.10C-RELATED"/>
    <property type="match status" value="1"/>
</dbReference>
<dbReference type="GO" id="GO:0010181">
    <property type="term" value="F:FMN binding"/>
    <property type="evidence" value="ECO:0007669"/>
    <property type="project" value="InterPro"/>
</dbReference>
<dbReference type="SUPFAM" id="SSF51395">
    <property type="entry name" value="FMN-linked oxidoreductases"/>
    <property type="match status" value="1"/>
</dbReference>
<evidence type="ECO:0000313" key="7">
    <source>
        <dbReference type="EMBL" id="SEI90230.1"/>
    </source>
</evidence>
<accession>A0A1H6UPQ3</accession>
<dbReference type="PANTHER" id="PTHR43303:SF4">
    <property type="entry name" value="NADPH DEHYDROGENASE C23G7.10C-RELATED"/>
    <property type="match status" value="1"/>
</dbReference>
<proteinExistence type="predicted"/>
<keyword evidence="3" id="KW-0288">FMN</keyword>
<feature type="domain" description="NADH:flavin oxidoreductase/NADH oxidase N-terminal" evidence="6">
    <location>
        <begin position="3"/>
        <end position="339"/>
    </location>
</feature>
<organism evidence="7 8">
    <name type="scientific">Pseudomonas linyingensis</name>
    <dbReference type="NCBI Taxonomy" id="915471"/>
    <lineage>
        <taxon>Bacteria</taxon>
        <taxon>Pseudomonadati</taxon>
        <taxon>Pseudomonadota</taxon>
        <taxon>Gammaproteobacteria</taxon>
        <taxon>Pseudomonadales</taxon>
        <taxon>Pseudomonadaceae</taxon>
        <taxon>Pseudomonas</taxon>
    </lineage>
</organism>
<keyword evidence="4" id="KW-0521">NADP</keyword>
<dbReference type="EMBL" id="FNZE01000003">
    <property type="protein sequence ID" value="SEI90230.1"/>
    <property type="molecule type" value="Genomic_DNA"/>
</dbReference>
<sequence length="368" mass="40379">MIQLFQPLTLRQLTLPNRIGVSPMCQYSARDGLANDWHLVHLGSRAAGGAGLIVVEATGVTPEGRISPQCLGLWTDEQIEPQRRITRFIDSQGSVAGIQLAHAGRKAGTWRPWSGRTGSVPLEEGGWTPLAPSAIPFDEHHHVPQAMSREQIAGVVEDFVRAAERALQAGFKVVEVHAAHGYLLHQFLSPLSNTRDDEYGGSFANRTRLLLEVVDAVRAVWPAELPLFVRLSATDWVDGGWSELETVEVCRLLKEHGVDLVDVSSGGLAASAQIPIGPGYQARFAERVRREAGIATGAVGLITEPAQAEHVLRSEQADLVFLARELLRDPYWPLRAAEALGHRLPWPPQYVRAAQRDTPIRDISEQLD</sequence>